<feature type="transmembrane region" description="Helical" evidence="1">
    <location>
        <begin position="16"/>
        <end position="38"/>
    </location>
</feature>
<dbReference type="RefSeq" id="XP_013339975.1">
    <property type="nucleotide sequence ID" value="XM_013484521.1"/>
</dbReference>
<evidence type="ECO:0000313" key="2">
    <source>
        <dbReference type="EMBL" id="KEQ91432.1"/>
    </source>
</evidence>
<dbReference type="Proteomes" id="UP000030641">
    <property type="component" value="Unassembled WGS sequence"/>
</dbReference>
<dbReference type="HOGENOM" id="CLU_2399323_0_0_1"/>
<keyword evidence="3" id="KW-1185">Reference proteome</keyword>
<accession>A0A074YB96</accession>
<sequence length="93" mass="10736">MYKGLERWNDRKHTRVLLLVSQAGSWVTIAVSGFWLLARYLLWEDNLGSLFLQSKILFVNRSTVTEMRHLSDSLCGLSRFGNNYAFVQLLVAL</sequence>
<dbReference type="AlphaFoldDB" id="A0A074YB96"/>
<proteinExistence type="predicted"/>
<dbReference type="EMBL" id="KL584778">
    <property type="protein sequence ID" value="KEQ91432.1"/>
    <property type="molecule type" value="Genomic_DNA"/>
</dbReference>
<keyword evidence="1" id="KW-0812">Transmembrane</keyword>
<dbReference type="InParanoid" id="A0A074YB96"/>
<gene>
    <name evidence="2" type="ORF">AUEXF2481DRAFT_464015</name>
</gene>
<keyword evidence="1" id="KW-1133">Transmembrane helix</keyword>
<protein>
    <submittedName>
        <fullName evidence="2">Uncharacterized protein</fullName>
    </submittedName>
</protein>
<evidence type="ECO:0000313" key="3">
    <source>
        <dbReference type="Proteomes" id="UP000030641"/>
    </source>
</evidence>
<dbReference type="GeneID" id="25368110"/>
<reference evidence="2 3" key="1">
    <citation type="journal article" date="2014" name="BMC Genomics">
        <title>Genome sequencing of four Aureobasidium pullulans varieties: biotechnological potential, stress tolerance, and description of new species.</title>
        <authorList>
            <person name="Gostin Ar C."/>
            <person name="Ohm R.A."/>
            <person name="Kogej T."/>
            <person name="Sonjak S."/>
            <person name="Turk M."/>
            <person name="Zajc J."/>
            <person name="Zalar P."/>
            <person name="Grube M."/>
            <person name="Sun H."/>
            <person name="Han J."/>
            <person name="Sharma A."/>
            <person name="Chiniquy J."/>
            <person name="Ngan C.Y."/>
            <person name="Lipzen A."/>
            <person name="Barry K."/>
            <person name="Grigoriev I.V."/>
            <person name="Gunde-Cimerman N."/>
        </authorList>
    </citation>
    <scope>NUCLEOTIDE SEQUENCE [LARGE SCALE GENOMIC DNA]</scope>
    <source>
        <strain evidence="2 3">EXF-2481</strain>
    </source>
</reference>
<keyword evidence="1" id="KW-0472">Membrane</keyword>
<organism evidence="2 3">
    <name type="scientific">Aureobasidium subglaciale (strain EXF-2481)</name>
    <name type="common">Aureobasidium pullulans var. subglaciale</name>
    <dbReference type="NCBI Taxonomy" id="1043005"/>
    <lineage>
        <taxon>Eukaryota</taxon>
        <taxon>Fungi</taxon>
        <taxon>Dikarya</taxon>
        <taxon>Ascomycota</taxon>
        <taxon>Pezizomycotina</taxon>
        <taxon>Dothideomycetes</taxon>
        <taxon>Dothideomycetidae</taxon>
        <taxon>Dothideales</taxon>
        <taxon>Saccotheciaceae</taxon>
        <taxon>Aureobasidium</taxon>
    </lineage>
</organism>
<evidence type="ECO:0000256" key="1">
    <source>
        <dbReference type="SAM" id="Phobius"/>
    </source>
</evidence>
<name>A0A074YB96_AURSE</name>